<dbReference type="Proteomes" id="UP000236291">
    <property type="component" value="Unassembled WGS sequence"/>
</dbReference>
<reference evidence="2 3" key="2">
    <citation type="journal article" date="2017" name="Front. Plant Sci.">
        <title>Gene Classification and Mining of Molecular Markers Useful in Red Clover (Trifolium pratense) Breeding.</title>
        <authorList>
            <person name="Istvanek J."/>
            <person name="Dluhosova J."/>
            <person name="Dluhos P."/>
            <person name="Patkova L."/>
            <person name="Nedelnik J."/>
            <person name="Repkova J."/>
        </authorList>
    </citation>
    <scope>NUCLEOTIDE SEQUENCE [LARGE SCALE GENOMIC DNA]</scope>
    <source>
        <strain evidence="3">cv. Tatra</strain>
        <tissue evidence="2">Young leaves</tissue>
    </source>
</reference>
<accession>A0A2K3L1M8</accession>
<name>A0A2K3L1M8_TRIPR</name>
<evidence type="ECO:0000313" key="3">
    <source>
        <dbReference type="Proteomes" id="UP000236291"/>
    </source>
</evidence>
<dbReference type="AlphaFoldDB" id="A0A2K3L1M8"/>
<organism evidence="2 3">
    <name type="scientific">Trifolium pratense</name>
    <name type="common">Red clover</name>
    <dbReference type="NCBI Taxonomy" id="57577"/>
    <lineage>
        <taxon>Eukaryota</taxon>
        <taxon>Viridiplantae</taxon>
        <taxon>Streptophyta</taxon>
        <taxon>Embryophyta</taxon>
        <taxon>Tracheophyta</taxon>
        <taxon>Spermatophyta</taxon>
        <taxon>Magnoliopsida</taxon>
        <taxon>eudicotyledons</taxon>
        <taxon>Gunneridae</taxon>
        <taxon>Pentapetalae</taxon>
        <taxon>rosids</taxon>
        <taxon>fabids</taxon>
        <taxon>Fabales</taxon>
        <taxon>Fabaceae</taxon>
        <taxon>Papilionoideae</taxon>
        <taxon>50 kb inversion clade</taxon>
        <taxon>NPAAA clade</taxon>
        <taxon>Hologalegina</taxon>
        <taxon>IRL clade</taxon>
        <taxon>Trifolieae</taxon>
        <taxon>Trifolium</taxon>
    </lineage>
</organism>
<evidence type="ECO:0000256" key="1">
    <source>
        <dbReference type="SAM" id="Phobius"/>
    </source>
</evidence>
<gene>
    <name evidence="2" type="ORF">L195_g028319</name>
</gene>
<keyword evidence="1" id="KW-0472">Membrane</keyword>
<proteinExistence type="predicted"/>
<reference evidence="2 3" key="1">
    <citation type="journal article" date="2014" name="Am. J. Bot.">
        <title>Genome assembly and annotation for red clover (Trifolium pratense; Fabaceae).</title>
        <authorList>
            <person name="Istvanek J."/>
            <person name="Jaros M."/>
            <person name="Krenek A."/>
            <person name="Repkova J."/>
        </authorList>
    </citation>
    <scope>NUCLEOTIDE SEQUENCE [LARGE SCALE GENOMIC DNA]</scope>
    <source>
        <strain evidence="3">cv. Tatra</strain>
        <tissue evidence="2">Young leaves</tissue>
    </source>
</reference>
<dbReference type="EMBL" id="ASHM01024638">
    <property type="protein sequence ID" value="PNX72429.1"/>
    <property type="molecule type" value="Genomic_DNA"/>
</dbReference>
<comment type="caution">
    <text evidence="2">The sequence shown here is derived from an EMBL/GenBank/DDBJ whole genome shotgun (WGS) entry which is preliminary data.</text>
</comment>
<feature type="transmembrane region" description="Helical" evidence="1">
    <location>
        <begin position="126"/>
        <end position="144"/>
    </location>
</feature>
<keyword evidence="1" id="KW-0812">Transmembrane</keyword>
<feature type="transmembrane region" description="Helical" evidence="1">
    <location>
        <begin position="79"/>
        <end position="106"/>
    </location>
</feature>
<evidence type="ECO:0000313" key="2">
    <source>
        <dbReference type="EMBL" id="PNX72429.1"/>
    </source>
</evidence>
<keyword evidence="1" id="KW-1133">Transmembrane helix</keyword>
<protein>
    <submittedName>
        <fullName evidence="2">Uncharacterized protein</fullName>
    </submittedName>
</protein>
<sequence>MMTWENVFIALLYEEAFGSLDQSVLWFPARFNQGYLMAFNQNRWISINGGDWRGAFLRDAGAGLKRPISRKGMNHFQNFTLCVLCFSTSLLHIFKFLQVFKLFYSIERKSLLFLKAFSSSNYRGNVAFRSIFSALVCASLLYAFRSA</sequence>